<dbReference type="AlphaFoldDB" id="A0A9P8VFB8"/>
<keyword evidence="1" id="KW-0812">Transmembrane</keyword>
<organism evidence="2 3">
    <name type="scientific">Plectosphaerella plurivora</name>
    <dbReference type="NCBI Taxonomy" id="936078"/>
    <lineage>
        <taxon>Eukaryota</taxon>
        <taxon>Fungi</taxon>
        <taxon>Dikarya</taxon>
        <taxon>Ascomycota</taxon>
        <taxon>Pezizomycotina</taxon>
        <taxon>Sordariomycetes</taxon>
        <taxon>Hypocreomycetidae</taxon>
        <taxon>Glomerellales</taxon>
        <taxon>Plectosphaerellaceae</taxon>
        <taxon>Plectosphaerella</taxon>
    </lineage>
</organism>
<accession>A0A9P8VFB8</accession>
<feature type="transmembrane region" description="Helical" evidence="1">
    <location>
        <begin position="450"/>
        <end position="472"/>
    </location>
</feature>
<dbReference type="OrthoDB" id="4850810at2759"/>
<name>A0A9P8VFB8_9PEZI</name>
<protein>
    <submittedName>
        <fullName evidence="2">Uncharacterized protein</fullName>
    </submittedName>
</protein>
<gene>
    <name evidence="2" type="ORF">F5X68DRAFT_252337</name>
</gene>
<sequence length="491" mass="55159">GQDAASQGKRHVPDRWHFLRAFACIVLSVCGCLSITPPSPETPLLDIPWRLGPRNQIVIIGLLLTIMSQFCAKPVVTDAFLALEATHDKEPESYRAILTDSILGTPHWRWRIPLLVWALVPAALSVGYKQFVGGEVRLLWEPSVSADLRKYGVDFPRIGEWSPPNDSIFLLLTSFAPFQTATDHGNADYPQTFPQVYGYNTLLLNNDSAAILDIPTGPYMRALQSELTQGSHLVLEADVDAYVATFNTSTANDEDLWDAAFNQGFGETGLSTMSLYKGNWEALGMMPFGEPASSDNNRMFVGMYYNATYMRGMHADRSANSTEAERFRPRAQLYNIDRQRCRGTWELNDTSILLIDGKCDGVSVDSSVLRRIALDPFPYDILPPMVHVYEHLIRTGEDSPWLRATYSVSVATMYWARALYMFNRDRPGPAYAPREETVYLVKPALRDHPLLYGIMGFLPVVTLMALVCVWWPGVEVPELVVVRNDKIEPQK</sequence>
<proteinExistence type="predicted"/>
<dbReference type="EMBL" id="JAGSXJ010000005">
    <property type="protein sequence ID" value="KAH6691391.1"/>
    <property type="molecule type" value="Genomic_DNA"/>
</dbReference>
<comment type="caution">
    <text evidence="2">The sequence shown here is derived from an EMBL/GenBank/DDBJ whole genome shotgun (WGS) entry which is preliminary data.</text>
</comment>
<evidence type="ECO:0000313" key="3">
    <source>
        <dbReference type="Proteomes" id="UP000770015"/>
    </source>
</evidence>
<keyword evidence="3" id="KW-1185">Reference proteome</keyword>
<reference evidence="2" key="1">
    <citation type="journal article" date="2021" name="Nat. Commun.">
        <title>Genetic determinants of endophytism in the Arabidopsis root mycobiome.</title>
        <authorList>
            <person name="Mesny F."/>
            <person name="Miyauchi S."/>
            <person name="Thiergart T."/>
            <person name="Pickel B."/>
            <person name="Atanasova L."/>
            <person name="Karlsson M."/>
            <person name="Huettel B."/>
            <person name="Barry K.W."/>
            <person name="Haridas S."/>
            <person name="Chen C."/>
            <person name="Bauer D."/>
            <person name="Andreopoulos W."/>
            <person name="Pangilinan J."/>
            <person name="LaButti K."/>
            <person name="Riley R."/>
            <person name="Lipzen A."/>
            <person name="Clum A."/>
            <person name="Drula E."/>
            <person name="Henrissat B."/>
            <person name="Kohler A."/>
            <person name="Grigoriev I.V."/>
            <person name="Martin F.M."/>
            <person name="Hacquard S."/>
        </authorList>
    </citation>
    <scope>NUCLEOTIDE SEQUENCE</scope>
    <source>
        <strain evidence="2">MPI-SDFR-AT-0117</strain>
    </source>
</reference>
<dbReference type="Proteomes" id="UP000770015">
    <property type="component" value="Unassembled WGS sequence"/>
</dbReference>
<keyword evidence="1" id="KW-1133">Transmembrane helix</keyword>
<keyword evidence="1" id="KW-0472">Membrane</keyword>
<feature type="non-terminal residue" evidence="2">
    <location>
        <position position="1"/>
    </location>
</feature>
<evidence type="ECO:0000256" key="1">
    <source>
        <dbReference type="SAM" id="Phobius"/>
    </source>
</evidence>
<evidence type="ECO:0000313" key="2">
    <source>
        <dbReference type="EMBL" id="KAH6691391.1"/>
    </source>
</evidence>